<accession>A0A0V0SPF8</accession>
<dbReference type="AlphaFoldDB" id="A0A0V0SPF8"/>
<reference evidence="1 2" key="1">
    <citation type="submission" date="2015-01" db="EMBL/GenBank/DDBJ databases">
        <title>Evolution of Trichinella species and genotypes.</title>
        <authorList>
            <person name="Korhonen P.K."/>
            <person name="Edoardo P."/>
            <person name="Giuseppe L.R."/>
            <person name="Gasser R.B."/>
        </authorList>
    </citation>
    <scope>NUCLEOTIDE SEQUENCE [LARGE SCALE GENOMIC DNA]</scope>
    <source>
        <strain evidence="1">ISS417</strain>
    </source>
</reference>
<name>A0A0V0SPF8_9BILA</name>
<comment type="caution">
    <text evidence="1">The sequence shown here is derived from an EMBL/GenBank/DDBJ whole genome shotgun (WGS) entry which is preliminary data.</text>
</comment>
<keyword evidence="2" id="KW-1185">Reference proteome</keyword>
<sequence>MNITAVYNHVVEAEHGARHRPNTHHLICGKQPLN</sequence>
<evidence type="ECO:0000313" key="1">
    <source>
        <dbReference type="EMBL" id="KRX28650.1"/>
    </source>
</evidence>
<gene>
    <name evidence="1" type="ORF">T05_1975</name>
</gene>
<proteinExistence type="predicted"/>
<organism evidence="1 2">
    <name type="scientific">Trichinella murrelli</name>
    <dbReference type="NCBI Taxonomy" id="144512"/>
    <lineage>
        <taxon>Eukaryota</taxon>
        <taxon>Metazoa</taxon>
        <taxon>Ecdysozoa</taxon>
        <taxon>Nematoda</taxon>
        <taxon>Enoplea</taxon>
        <taxon>Dorylaimia</taxon>
        <taxon>Trichinellida</taxon>
        <taxon>Trichinellidae</taxon>
        <taxon>Trichinella</taxon>
    </lineage>
</organism>
<dbReference type="EMBL" id="JYDJ01004243">
    <property type="protein sequence ID" value="KRX28650.1"/>
    <property type="molecule type" value="Genomic_DNA"/>
</dbReference>
<evidence type="ECO:0000313" key="2">
    <source>
        <dbReference type="Proteomes" id="UP000055048"/>
    </source>
</evidence>
<dbReference type="Proteomes" id="UP000055048">
    <property type="component" value="Unassembled WGS sequence"/>
</dbReference>
<protein>
    <submittedName>
        <fullName evidence="1">Uncharacterized protein</fullName>
    </submittedName>
</protein>